<sequence>MVSNSASYLNVAKGATLETLSAEVSAGADSPDLLALLGQVESQLYHSEVYRRCLKSLRGMLGETASNAQMLFKAIGREAIRLALQEFSQHYANAESPQPAIADRPAPPPTWVAIEEEPSTAVVAPQTTRVVPSTMPDILGSKPQKRLSKTELAVQQAEQERQECLRSIGEQLRKARQARSLSLAQLHSQTLIPPHQLEALELGRVEQLPEDVYVRGFIRRISAVLGVDGQRLLADLPAPDPVRSAIPSWYHPPTTHQSGFYLNTVHLYLGYSALIAGAVGGLAWLSNQTAPDVGYEAEPIVPTETANPTSQRDSGSKPGLRASQSGGIAGSDLAPPEMLPSF</sequence>
<feature type="compositionally biased region" description="Polar residues" evidence="2">
    <location>
        <begin position="304"/>
        <end position="313"/>
    </location>
</feature>
<reference evidence="3 4" key="1">
    <citation type="submission" date="2023-06" db="EMBL/GenBank/DDBJ databases">
        <title>Whole genome sequence of Oscillatoria calcuttensis NRMC-F 0142.</title>
        <authorList>
            <person name="Shakena Fathima T."/>
            <person name="Muralitharan G."/>
            <person name="Thajuddin N."/>
        </authorList>
    </citation>
    <scope>NUCLEOTIDE SEQUENCE [LARGE SCALE GENOMIC DNA]</scope>
    <source>
        <strain evidence="3 4">NRMC-F 0142</strain>
    </source>
</reference>
<keyword evidence="1" id="KW-0175">Coiled coil</keyword>
<evidence type="ECO:0000256" key="1">
    <source>
        <dbReference type="SAM" id="Coils"/>
    </source>
</evidence>
<evidence type="ECO:0000313" key="3">
    <source>
        <dbReference type="EMBL" id="MDL5056275.1"/>
    </source>
</evidence>
<dbReference type="EMBL" id="JASVEJ010000008">
    <property type="protein sequence ID" value="MDL5056275.1"/>
    <property type="molecule type" value="Genomic_DNA"/>
</dbReference>
<comment type="caution">
    <text evidence="3">The sequence shown here is derived from an EMBL/GenBank/DDBJ whole genome shotgun (WGS) entry which is preliminary data.</text>
</comment>
<dbReference type="InterPro" id="IPR050400">
    <property type="entry name" value="Bact_Cytoskel_RodZ"/>
</dbReference>
<dbReference type="PANTHER" id="PTHR34475">
    <property type="match status" value="1"/>
</dbReference>
<dbReference type="InterPro" id="IPR010982">
    <property type="entry name" value="Lambda_DNA-bd_dom_sf"/>
</dbReference>
<dbReference type="Proteomes" id="UP001230986">
    <property type="component" value="Unassembled WGS sequence"/>
</dbReference>
<gene>
    <name evidence="3" type="ORF">QQ055_02150</name>
</gene>
<proteinExistence type="predicted"/>
<dbReference type="RefSeq" id="WP_284476337.1">
    <property type="nucleotide sequence ID" value="NZ_JASVEJ010000008.1"/>
</dbReference>
<dbReference type="PANTHER" id="PTHR34475:SF1">
    <property type="entry name" value="CYTOSKELETON PROTEIN RODZ"/>
    <property type="match status" value="1"/>
</dbReference>
<accession>A0ABT7LW73</accession>
<evidence type="ECO:0000313" key="4">
    <source>
        <dbReference type="Proteomes" id="UP001230986"/>
    </source>
</evidence>
<protein>
    <submittedName>
        <fullName evidence="3">Helix-turn-helix transcriptional regulator</fullName>
    </submittedName>
</protein>
<evidence type="ECO:0000256" key="2">
    <source>
        <dbReference type="SAM" id="MobiDB-lite"/>
    </source>
</evidence>
<organism evidence="3 4">
    <name type="scientific">Geitlerinema calcuttense NRMC-F 0142</name>
    <dbReference type="NCBI Taxonomy" id="2922238"/>
    <lineage>
        <taxon>Bacteria</taxon>
        <taxon>Bacillati</taxon>
        <taxon>Cyanobacteriota</taxon>
        <taxon>Cyanophyceae</taxon>
        <taxon>Geitlerinematales</taxon>
        <taxon>Geitlerinemataceae</taxon>
        <taxon>Geitlerinema</taxon>
    </lineage>
</organism>
<feature type="region of interest" description="Disordered" evidence="2">
    <location>
        <begin position="301"/>
        <end position="342"/>
    </location>
</feature>
<feature type="coiled-coil region" evidence="1">
    <location>
        <begin position="147"/>
        <end position="174"/>
    </location>
</feature>
<name>A0ABT7LW73_9CYAN</name>
<dbReference type="Pfam" id="PF13413">
    <property type="entry name" value="HTH_25"/>
    <property type="match status" value="1"/>
</dbReference>
<keyword evidence="4" id="KW-1185">Reference proteome</keyword>
<dbReference type="Gene3D" id="1.10.260.40">
    <property type="entry name" value="lambda repressor-like DNA-binding domains"/>
    <property type="match status" value="1"/>
</dbReference>